<accession>A0A6G1EM53</accession>
<gene>
    <name evidence="4" type="ORF">E2562_017144</name>
</gene>
<dbReference type="EMBL" id="SPHZ02000003">
    <property type="protein sequence ID" value="KAF0925533.1"/>
    <property type="molecule type" value="Genomic_DNA"/>
</dbReference>
<dbReference type="InterPro" id="IPR015800">
    <property type="entry name" value="Cu_amine_oxidase_N2"/>
</dbReference>
<dbReference type="Gene3D" id="3.10.450.40">
    <property type="match status" value="2"/>
</dbReference>
<dbReference type="PANTHER" id="PTHR10638">
    <property type="entry name" value="COPPER AMINE OXIDASE"/>
    <property type="match status" value="1"/>
</dbReference>
<dbReference type="Pfam" id="PF02728">
    <property type="entry name" value="Cu_amine_oxidN3"/>
    <property type="match status" value="1"/>
</dbReference>
<dbReference type="OrthoDB" id="5379943at2759"/>
<dbReference type="Proteomes" id="UP000479710">
    <property type="component" value="Unassembled WGS sequence"/>
</dbReference>
<evidence type="ECO:0000259" key="2">
    <source>
        <dbReference type="Pfam" id="PF02727"/>
    </source>
</evidence>
<dbReference type="PANTHER" id="PTHR10638:SF67">
    <property type="entry name" value="AMINE OXIDASE"/>
    <property type="match status" value="1"/>
</dbReference>
<name>A0A6G1EM53_9ORYZ</name>
<comment type="caution">
    <text evidence="4">The sequence shown here is derived from an EMBL/GenBank/DDBJ whole genome shotgun (WGS) entry which is preliminary data.</text>
</comment>
<protein>
    <recommendedName>
        <fullName evidence="1">Amine oxidase</fullName>
        <ecNumber evidence="1">1.4.3.-</ecNumber>
    </recommendedName>
</protein>
<keyword evidence="1" id="KW-0560">Oxidoreductase</keyword>
<dbReference type="InterPro" id="IPR015802">
    <property type="entry name" value="Cu_amine_oxidase_N3"/>
</dbReference>
<proteinExistence type="inferred from homology"/>
<sequence>MEITVVRAATCASLFVPARLLYFHYVGLNKPDKLDVLSYAYGAGATATSSPNPILPCHSFVIARTGGKSHEFIVDIANNTSSTVASVISHAVHCDPGFQCSRTRIRSPPWLDTSNIGCRVLSKGWIGSSKLAYHGARVVKINKFNATANIYTRPLEGMVMVVDLDQMAIIGYNDRVVHPVPKAEGIDYRVDKVGPLFTGPAAPPGVVVQPVGRGFNST</sequence>
<dbReference type="EC" id="1.4.3.-" evidence="1"/>
<comment type="cofactor">
    <cofactor evidence="1">
        <name>Cu cation</name>
        <dbReference type="ChEBI" id="CHEBI:23378"/>
    </cofactor>
    <text evidence="1">Contains 1 topaquinone per subunit.</text>
</comment>
<dbReference type="Pfam" id="PF02727">
    <property type="entry name" value="Cu_amine_oxidN2"/>
    <property type="match status" value="1"/>
</dbReference>
<evidence type="ECO:0000259" key="3">
    <source>
        <dbReference type="Pfam" id="PF02728"/>
    </source>
</evidence>
<feature type="domain" description="Copper amine oxidase N3-terminal" evidence="3">
    <location>
        <begin position="113"/>
        <end position="179"/>
    </location>
</feature>
<dbReference type="InterPro" id="IPR000269">
    <property type="entry name" value="Cu_amine_oxidase"/>
</dbReference>
<comment type="similarity">
    <text evidence="1">Belongs to the copper/topaquinone oxidase family.</text>
</comment>
<reference evidence="4 5" key="1">
    <citation type="submission" date="2019-11" db="EMBL/GenBank/DDBJ databases">
        <title>Whole genome sequence of Oryza granulata.</title>
        <authorList>
            <person name="Li W."/>
        </authorList>
    </citation>
    <scope>NUCLEOTIDE SEQUENCE [LARGE SCALE GENOMIC DNA]</scope>
    <source>
        <strain evidence="5">cv. Menghai</strain>
        <tissue evidence="4">Leaf</tissue>
    </source>
</reference>
<keyword evidence="5" id="KW-1185">Reference proteome</keyword>
<dbReference type="GO" id="GO:0008131">
    <property type="term" value="F:primary methylamine oxidase activity"/>
    <property type="evidence" value="ECO:0007669"/>
    <property type="project" value="InterPro"/>
</dbReference>
<evidence type="ECO:0000313" key="4">
    <source>
        <dbReference type="EMBL" id="KAF0925533.1"/>
    </source>
</evidence>
<dbReference type="GO" id="GO:0048038">
    <property type="term" value="F:quinone binding"/>
    <property type="evidence" value="ECO:0007669"/>
    <property type="project" value="InterPro"/>
</dbReference>
<keyword evidence="1" id="KW-0479">Metal-binding</keyword>
<dbReference type="AlphaFoldDB" id="A0A6G1EM53"/>
<dbReference type="InterPro" id="IPR016182">
    <property type="entry name" value="Cu_amine_oxidase_N-reg"/>
</dbReference>
<comment type="PTM">
    <text evidence="1">Topaquinone (TPQ) is generated by copper-dependent autoxidation of a specific tyrosyl residue.</text>
</comment>
<feature type="domain" description="Copper amine oxidase N2-terminal" evidence="2">
    <location>
        <begin position="22"/>
        <end position="79"/>
    </location>
</feature>
<evidence type="ECO:0000256" key="1">
    <source>
        <dbReference type="RuleBase" id="RU000672"/>
    </source>
</evidence>
<organism evidence="4 5">
    <name type="scientific">Oryza meyeriana var. granulata</name>
    <dbReference type="NCBI Taxonomy" id="110450"/>
    <lineage>
        <taxon>Eukaryota</taxon>
        <taxon>Viridiplantae</taxon>
        <taxon>Streptophyta</taxon>
        <taxon>Embryophyta</taxon>
        <taxon>Tracheophyta</taxon>
        <taxon>Spermatophyta</taxon>
        <taxon>Magnoliopsida</taxon>
        <taxon>Liliopsida</taxon>
        <taxon>Poales</taxon>
        <taxon>Poaceae</taxon>
        <taxon>BOP clade</taxon>
        <taxon>Oryzoideae</taxon>
        <taxon>Oryzeae</taxon>
        <taxon>Oryzinae</taxon>
        <taxon>Oryza</taxon>
        <taxon>Oryza meyeriana</taxon>
    </lineage>
</organism>
<dbReference type="GO" id="GO:0005507">
    <property type="term" value="F:copper ion binding"/>
    <property type="evidence" value="ECO:0007669"/>
    <property type="project" value="InterPro"/>
</dbReference>
<dbReference type="GO" id="GO:0009308">
    <property type="term" value="P:amine metabolic process"/>
    <property type="evidence" value="ECO:0007669"/>
    <property type="project" value="UniProtKB-UniRule"/>
</dbReference>
<evidence type="ECO:0000313" key="5">
    <source>
        <dbReference type="Proteomes" id="UP000479710"/>
    </source>
</evidence>
<dbReference type="SUPFAM" id="SSF54416">
    <property type="entry name" value="Amine oxidase N-terminal region"/>
    <property type="match status" value="2"/>
</dbReference>
<keyword evidence="1" id="KW-0186">Copper</keyword>
<keyword evidence="1" id="KW-0801">TPQ</keyword>